<proteinExistence type="predicted"/>
<dbReference type="EMBL" id="RBIQ01000007">
    <property type="protein sequence ID" value="RKR14747.1"/>
    <property type="molecule type" value="Genomic_DNA"/>
</dbReference>
<keyword evidence="1" id="KW-0812">Transmembrane</keyword>
<evidence type="ECO:0000313" key="2">
    <source>
        <dbReference type="EMBL" id="RKR14747.1"/>
    </source>
</evidence>
<sequence>MQIMEQQKPHKKNKNLKNFGILSGIAIEMGAIIFLAAKGGLWLDVHYQNEKKLFTAFCTIIGVAIALYLVLKQLKRIKQ</sequence>
<feature type="transmembrane region" description="Helical" evidence="1">
    <location>
        <begin position="21"/>
        <end position="41"/>
    </location>
</feature>
<evidence type="ECO:0000256" key="1">
    <source>
        <dbReference type="SAM" id="Phobius"/>
    </source>
</evidence>
<evidence type="ECO:0000313" key="3">
    <source>
        <dbReference type="Proteomes" id="UP000269412"/>
    </source>
</evidence>
<dbReference type="InterPro" id="IPR032820">
    <property type="entry name" value="ATPase_put"/>
</dbReference>
<dbReference type="AlphaFoldDB" id="A0A495EFQ8"/>
<organism evidence="2 3">
    <name type="scientific">Maribacter vaceletii</name>
    <dbReference type="NCBI Taxonomy" id="1206816"/>
    <lineage>
        <taxon>Bacteria</taxon>
        <taxon>Pseudomonadati</taxon>
        <taxon>Bacteroidota</taxon>
        <taxon>Flavobacteriia</taxon>
        <taxon>Flavobacteriales</taxon>
        <taxon>Flavobacteriaceae</taxon>
        <taxon>Maribacter</taxon>
    </lineage>
</organism>
<keyword evidence="3" id="KW-1185">Reference proteome</keyword>
<keyword evidence="1" id="KW-1133">Transmembrane helix</keyword>
<accession>A0A495EFQ8</accession>
<dbReference type="Proteomes" id="UP000269412">
    <property type="component" value="Unassembled WGS sequence"/>
</dbReference>
<protein>
    <submittedName>
        <fullName evidence="2">Putative F0F1-ATPase subunit (Ca2+/Mg2+ transporter)</fullName>
    </submittedName>
</protein>
<feature type="transmembrane region" description="Helical" evidence="1">
    <location>
        <begin position="53"/>
        <end position="71"/>
    </location>
</feature>
<name>A0A495EFQ8_9FLAO</name>
<comment type="caution">
    <text evidence="2">The sequence shown here is derived from an EMBL/GenBank/DDBJ whole genome shotgun (WGS) entry which is preliminary data.</text>
</comment>
<keyword evidence="1" id="KW-0472">Membrane</keyword>
<dbReference type="Pfam" id="PF09527">
    <property type="entry name" value="ATPase_gene1"/>
    <property type="match status" value="1"/>
</dbReference>
<reference evidence="2 3" key="1">
    <citation type="submission" date="2018-10" db="EMBL/GenBank/DDBJ databases">
        <title>Genomic Encyclopedia of Archaeal and Bacterial Type Strains, Phase II (KMG-II): from individual species to whole genera.</title>
        <authorList>
            <person name="Goeker M."/>
        </authorList>
    </citation>
    <scope>NUCLEOTIDE SEQUENCE [LARGE SCALE GENOMIC DNA]</scope>
    <source>
        <strain evidence="2 3">DSM 25230</strain>
    </source>
</reference>
<gene>
    <name evidence="2" type="ORF">CLV91_0826</name>
</gene>